<name>A0ABV2W062_9ACTN</name>
<evidence type="ECO:0000259" key="4">
    <source>
        <dbReference type="Pfam" id="PF00109"/>
    </source>
</evidence>
<keyword evidence="6" id="KW-1185">Reference proteome</keyword>
<organism evidence="5 6">
    <name type="scientific">Streptomyces lavendulocolor</name>
    <dbReference type="NCBI Taxonomy" id="67316"/>
    <lineage>
        <taxon>Bacteria</taxon>
        <taxon>Bacillati</taxon>
        <taxon>Actinomycetota</taxon>
        <taxon>Actinomycetes</taxon>
        <taxon>Kitasatosporales</taxon>
        <taxon>Streptomycetaceae</taxon>
        <taxon>Streptomyces</taxon>
    </lineage>
</organism>
<dbReference type="InterPro" id="IPR014030">
    <property type="entry name" value="Ketoacyl_synth_N"/>
</dbReference>
<dbReference type="Gene3D" id="3.40.47.10">
    <property type="match status" value="1"/>
</dbReference>
<evidence type="ECO:0000313" key="6">
    <source>
        <dbReference type="Proteomes" id="UP001550378"/>
    </source>
</evidence>
<evidence type="ECO:0000256" key="1">
    <source>
        <dbReference type="ARBA" id="ARBA00022679"/>
    </source>
</evidence>
<dbReference type="SUPFAM" id="SSF53901">
    <property type="entry name" value="Thiolase-like"/>
    <property type="match status" value="2"/>
</dbReference>
<proteinExistence type="predicted"/>
<dbReference type="InterPro" id="IPR000794">
    <property type="entry name" value="Beta-ketoacyl_synthase"/>
</dbReference>
<dbReference type="Proteomes" id="UP001550378">
    <property type="component" value="Unassembled WGS sequence"/>
</dbReference>
<dbReference type="InterPro" id="IPR016039">
    <property type="entry name" value="Thiolase-like"/>
</dbReference>
<dbReference type="PANTHER" id="PTHR11712:SF322">
    <property type="entry name" value="POLYKETIDE BETA-KETOACYL SYNTHASE 2-RELATED"/>
    <property type="match status" value="1"/>
</dbReference>
<evidence type="ECO:0000313" key="5">
    <source>
        <dbReference type="EMBL" id="MEU0706931.1"/>
    </source>
</evidence>
<comment type="caution">
    <text evidence="5">The sequence shown here is derived from an EMBL/GenBank/DDBJ whole genome shotgun (WGS) entry which is preliminary data.</text>
</comment>
<evidence type="ECO:0000256" key="2">
    <source>
        <dbReference type="ARBA" id="ARBA00023315"/>
    </source>
</evidence>
<dbReference type="Pfam" id="PF00109">
    <property type="entry name" value="ketoacyl-synt"/>
    <property type="match status" value="1"/>
</dbReference>
<dbReference type="EMBL" id="JBEXZR010000003">
    <property type="protein sequence ID" value="MEU0706931.1"/>
    <property type="molecule type" value="Genomic_DNA"/>
</dbReference>
<sequence>MTTLAPEAGTAAGTARPDTLPATVRPDLPAVRPLVVTGHGVVSAAGYGLAPLGDLLAGGGPGHTGPQGPDAADYPPIAVRSVPGFRLADHLGRKGTRNLDRLTGLGLVACKEALLGLADAGAAVSEEESGRTGVVMATNTGSVQSLSDLARDTLVQDAPYMVNPGRFPNTVMNCLAGQMAIRYGLRGLNATVAGGRLSGLFAFRHARIALDQGRAERLLVGGTEELSAPAAWAWHRTGALSERGAVGEGSALFMVEDAERAAARGHTPLAELLACEVGFYGAGAGRHSLASGLAACVERALVRSGVTAAHIGTVALGATHHVGLERIEERAVRAVLGAVPGAVRIADALGETYSAAGAFQVAAVLAGWRREPAAAGTVPRVALVTSVGQDGNAGALVLRDVPRG</sequence>
<dbReference type="PANTHER" id="PTHR11712">
    <property type="entry name" value="POLYKETIDE SYNTHASE-RELATED"/>
    <property type="match status" value="1"/>
</dbReference>
<gene>
    <name evidence="5" type="ORF">ABZ508_06050</name>
</gene>
<protein>
    <submittedName>
        <fullName evidence="5">Beta-ketoacyl synthase N-terminal-like domain-containing protein</fullName>
    </submittedName>
</protein>
<evidence type="ECO:0000256" key="3">
    <source>
        <dbReference type="SAM" id="MobiDB-lite"/>
    </source>
</evidence>
<accession>A0ABV2W062</accession>
<dbReference type="RefSeq" id="WP_359654116.1">
    <property type="nucleotide sequence ID" value="NZ_JBEXZO010000021.1"/>
</dbReference>
<keyword evidence="2" id="KW-0012">Acyltransferase</keyword>
<feature type="region of interest" description="Disordered" evidence="3">
    <location>
        <begin position="1"/>
        <end position="22"/>
    </location>
</feature>
<keyword evidence="1" id="KW-0808">Transferase</keyword>
<reference evidence="5 6" key="1">
    <citation type="submission" date="2024-06" db="EMBL/GenBank/DDBJ databases">
        <title>The Natural Products Discovery Center: Release of the First 8490 Sequenced Strains for Exploring Actinobacteria Biosynthetic Diversity.</title>
        <authorList>
            <person name="Kalkreuter E."/>
            <person name="Kautsar S.A."/>
            <person name="Yang D."/>
            <person name="Bader C.D."/>
            <person name="Teijaro C.N."/>
            <person name="Fluegel L."/>
            <person name="Davis C.M."/>
            <person name="Simpson J.R."/>
            <person name="Lauterbach L."/>
            <person name="Steele A.D."/>
            <person name="Gui C."/>
            <person name="Meng S."/>
            <person name="Li G."/>
            <person name="Viehrig K."/>
            <person name="Ye F."/>
            <person name="Su P."/>
            <person name="Kiefer A.F."/>
            <person name="Nichols A."/>
            <person name="Cepeda A.J."/>
            <person name="Yan W."/>
            <person name="Fan B."/>
            <person name="Jiang Y."/>
            <person name="Adhikari A."/>
            <person name="Zheng C.-J."/>
            <person name="Schuster L."/>
            <person name="Cowan T.M."/>
            <person name="Smanski M.J."/>
            <person name="Chevrette M.G."/>
            <person name="De Carvalho L.P.S."/>
            <person name="Shen B."/>
        </authorList>
    </citation>
    <scope>NUCLEOTIDE SEQUENCE [LARGE SCALE GENOMIC DNA]</scope>
    <source>
        <strain evidence="5 6">NPDC006337</strain>
    </source>
</reference>
<feature type="domain" description="Beta-ketoacyl synthase-like N-terminal" evidence="4">
    <location>
        <begin position="32"/>
        <end position="241"/>
    </location>
</feature>